<dbReference type="PANTHER" id="PTHR38926">
    <property type="entry name" value="F-BOX DOMAIN CONTAINING PROTEIN, EXPRESSED"/>
    <property type="match status" value="1"/>
</dbReference>
<proteinExistence type="predicted"/>
<sequence length="671" mass="77279">MCISRSLSKDLLLQQKQSTSYKTFAQEIDQVLMAIRNDECNVNNYLYAAKLYSCQGKQQDAISILKRCLSCLVPEQEVDNMDSNIIRDQMGLIQAQLVRRIDFVAHCPYEIICNIIDRLGQNTAIECLKVCRAWRRTLLSYPPIWRNIYIGTDERKITLSDQKEILKPPHSITKYIETLYISSSMYPACSQVLMSLTKYSFDNLKILAISDKGIWDKLIKNPFYLALPYIGQTLTELDLDGRSYIDISLEQVLRTCLNLTAIKLSVLNVHDNPITGIEIPNTTLLTRIEIASVITIPARIIKSLLRNSPKCRYLALRFRIRNGILDVLGDYCPELADIRSLIVRRTYNNEFDDDGGNHDTMAKYIPNPIMTVNSVEPKGALRCLQLQHIQSALPLKSRLAKSCHTLQAISLVMDQPMDNTTVHDWEPFSSFTWYTLSYLHIWNGRQAFYQQLPAMLRRCPALKHLHLQNSRIIEEPIEREGQNDADILKNEIFDTIEQLDHISELILNGVDVTGPGFDRLLNTLQQKNDMEDMNTVNGIGQTSNKGDRVLKRLGILDCKGVTNHILKQITKIKNMQRLAISCWGNHTLSKTDFEEFIRTVVDKMTRLLWLELDFMPLTTNSVQYIINCKELKNLTLGRKIHYCKQKRVIKKMLKDSDIEIVNWNSDIRFTQ</sequence>
<dbReference type="EMBL" id="JAEPRB010000091">
    <property type="protein sequence ID" value="KAG2222148.1"/>
    <property type="molecule type" value="Genomic_DNA"/>
</dbReference>
<gene>
    <name evidence="2" type="ORF">INT45_007584</name>
</gene>
<evidence type="ECO:0000259" key="1">
    <source>
        <dbReference type="Pfam" id="PF00646"/>
    </source>
</evidence>
<dbReference type="InterPro" id="IPR036047">
    <property type="entry name" value="F-box-like_dom_sf"/>
</dbReference>
<keyword evidence="3" id="KW-1185">Reference proteome</keyword>
<protein>
    <recommendedName>
        <fullName evidence="1">F-box domain-containing protein</fullName>
    </recommendedName>
</protein>
<dbReference type="Proteomes" id="UP000646827">
    <property type="component" value="Unassembled WGS sequence"/>
</dbReference>
<comment type="caution">
    <text evidence="2">The sequence shown here is derived from an EMBL/GenBank/DDBJ whole genome shotgun (WGS) entry which is preliminary data.</text>
</comment>
<organism evidence="2 3">
    <name type="scientific">Circinella minor</name>
    <dbReference type="NCBI Taxonomy" id="1195481"/>
    <lineage>
        <taxon>Eukaryota</taxon>
        <taxon>Fungi</taxon>
        <taxon>Fungi incertae sedis</taxon>
        <taxon>Mucoromycota</taxon>
        <taxon>Mucoromycotina</taxon>
        <taxon>Mucoromycetes</taxon>
        <taxon>Mucorales</taxon>
        <taxon>Lichtheimiaceae</taxon>
        <taxon>Circinella</taxon>
    </lineage>
</organism>
<name>A0A8H7S625_9FUNG</name>
<evidence type="ECO:0000313" key="2">
    <source>
        <dbReference type="EMBL" id="KAG2222148.1"/>
    </source>
</evidence>
<dbReference type="SUPFAM" id="SSF52047">
    <property type="entry name" value="RNI-like"/>
    <property type="match status" value="1"/>
</dbReference>
<accession>A0A8H7S625</accession>
<dbReference type="InterPro" id="IPR032675">
    <property type="entry name" value="LRR_dom_sf"/>
</dbReference>
<dbReference type="Pfam" id="PF00646">
    <property type="entry name" value="F-box"/>
    <property type="match status" value="1"/>
</dbReference>
<evidence type="ECO:0000313" key="3">
    <source>
        <dbReference type="Proteomes" id="UP000646827"/>
    </source>
</evidence>
<dbReference type="PANTHER" id="PTHR38926:SF72">
    <property type="entry name" value="IM:7136021-RELATED"/>
    <property type="match status" value="1"/>
</dbReference>
<reference evidence="2 3" key="1">
    <citation type="submission" date="2020-12" db="EMBL/GenBank/DDBJ databases">
        <title>Metabolic potential, ecology and presence of endohyphal bacteria is reflected in genomic diversity of Mucoromycotina.</title>
        <authorList>
            <person name="Muszewska A."/>
            <person name="Okrasinska A."/>
            <person name="Steczkiewicz K."/>
            <person name="Drgas O."/>
            <person name="Orlowska M."/>
            <person name="Perlinska-Lenart U."/>
            <person name="Aleksandrzak-Piekarczyk T."/>
            <person name="Szatraj K."/>
            <person name="Zielenkiewicz U."/>
            <person name="Pilsyk S."/>
            <person name="Malc E."/>
            <person name="Mieczkowski P."/>
            <person name="Kruszewska J.S."/>
            <person name="Biernat P."/>
            <person name="Pawlowska J."/>
        </authorList>
    </citation>
    <scope>NUCLEOTIDE SEQUENCE [LARGE SCALE GENOMIC DNA]</scope>
    <source>
        <strain evidence="2 3">CBS 142.35</strain>
    </source>
</reference>
<dbReference type="OrthoDB" id="2283801at2759"/>
<dbReference type="Gene3D" id="1.20.1280.50">
    <property type="match status" value="1"/>
</dbReference>
<feature type="domain" description="F-box" evidence="1">
    <location>
        <begin position="108"/>
        <end position="140"/>
    </location>
</feature>
<dbReference type="AlphaFoldDB" id="A0A8H7S625"/>
<dbReference type="Gene3D" id="3.80.10.10">
    <property type="entry name" value="Ribonuclease Inhibitor"/>
    <property type="match status" value="1"/>
</dbReference>
<dbReference type="SUPFAM" id="SSF81383">
    <property type="entry name" value="F-box domain"/>
    <property type="match status" value="1"/>
</dbReference>
<dbReference type="InterPro" id="IPR001810">
    <property type="entry name" value="F-box_dom"/>
</dbReference>